<comment type="caution">
    <text evidence="1">The sequence shown here is derived from an EMBL/GenBank/DDBJ whole genome shotgun (WGS) entry which is preliminary data.</text>
</comment>
<organism evidence="1 2">
    <name type="scientific">Escherichia albertii (strain TW07627)</name>
    <dbReference type="NCBI Taxonomy" id="502347"/>
    <lineage>
        <taxon>Bacteria</taxon>
        <taxon>Pseudomonadati</taxon>
        <taxon>Pseudomonadota</taxon>
        <taxon>Gammaproteobacteria</taxon>
        <taxon>Enterobacterales</taxon>
        <taxon>Enterobacteriaceae</taxon>
        <taxon>Escherichia</taxon>
    </lineage>
</organism>
<dbReference type="AlphaFoldDB" id="A0ABC9NMW8"/>
<dbReference type="InterPro" id="IPR038436">
    <property type="entry name" value="Effector_NleG_sf"/>
</dbReference>
<protein>
    <recommendedName>
        <fullName evidence="3">DUF1076 domain-containing protein</fullName>
    </recommendedName>
</protein>
<evidence type="ECO:0000313" key="2">
    <source>
        <dbReference type="Proteomes" id="UP000003042"/>
    </source>
</evidence>
<dbReference type="Proteomes" id="UP000003042">
    <property type="component" value="Unassembled WGS sequence"/>
</dbReference>
<dbReference type="Gene3D" id="3.30.40.80">
    <property type="entry name" value="Effector protein NleG"/>
    <property type="match status" value="1"/>
</dbReference>
<gene>
    <name evidence="1" type="ORF">ESCAB7627_3365</name>
</gene>
<sequence length="120" mass="13444">MEQTRSASSLQESVRNEVQNRVNSFAFSVNPGEFSCSEQHLRCPITLCIPETGVFVKNAQCSNVSSLYDKNALTEILRRNATHPLSREPFTPGMIVLKEECHFSSAEQHFCVLPGVDTRL</sequence>
<evidence type="ECO:0000313" key="1">
    <source>
        <dbReference type="EMBL" id="EDS91613.1"/>
    </source>
</evidence>
<dbReference type="InterPro" id="IPR010489">
    <property type="entry name" value="Effector_NleG"/>
</dbReference>
<accession>A0ABC9NMW8</accession>
<name>A0ABC9NMW8_ESCAT</name>
<reference evidence="1 2" key="1">
    <citation type="submission" date="2008-02" db="EMBL/GenBank/DDBJ databases">
        <title>Annotation of Escherichia albertii TW07627.</title>
        <authorList>
            <person name="Sutton G."/>
            <person name="Whittam T.S."/>
            <person name="Sebastian Y."/>
        </authorList>
    </citation>
    <scope>NUCLEOTIDE SEQUENCE [LARGE SCALE GENOMIC DNA]</scope>
    <source>
        <strain evidence="1 2">TW07627</strain>
    </source>
</reference>
<dbReference type="Pfam" id="PF06416">
    <property type="entry name" value="T3SS_NleG"/>
    <property type="match status" value="1"/>
</dbReference>
<dbReference type="EMBL" id="ABKX01000006">
    <property type="protein sequence ID" value="EDS91613.1"/>
    <property type="molecule type" value="Genomic_DNA"/>
</dbReference>
<proteinExistence type="predicted"/>
<evidence type="ECO:0008006" key="3">
    <source>
        <dbReference type="Google" id="ProtNLM"/>
    </source>
</evidence>